<protein>
    <recommendedName>
        <fullName evidence="4">Transmembrane protein</fullName>
    </recommendedName>
</protein>
<sequence length="196" mass="20880">MSGISRLLSLVIFLLSLSVITFALPTPTSSYSEETDSLFVLNTKPNDVLGLLIDLEGKIKEPIRLVAEAQSYSGIRTQVEVVVAHLEACNTAVLAASKHGEMGESTKAEIAGKAAAIISMIVRTCLEVSLRLGWFLVFGVFSKLDVCLKMLITNLGIIYGGGLVTLIAKTVASTCTQLLISLNFNQSTTALSITSL</sequence>
<feature type="signal peptide" evidence="1">
    <location>
        <begin position="1"/>
        <end position="23"/>
    </location>
</feature>
<keyword evidence="1" id="KW-0732">Signal</keyword>
<reference evidence="2" key="1">
    <citation type="submission" date="2021-01" db="EMBL/GenBank/DDBJ databases">
        <authorList>
            <person name="Kaushik A."/>
        </authorList>
    </citation>
    <scope>NUCLEOTIDE SEQUENCE</scope>
    <source>
        <strain evidence="2">AG6-10EEA</strain>
    </source>
</reference>
<evidence type="ECO:0000313" key="3">
    <source>
        <dbReference type="Proteomes" id="UP000663853"/>
    </source>
</evidence>
<comment type="caution">
    <text evidence="2">The sequence shown here is derived from an EMBL/GenBank/DDBJ whole genome shotgun (WGS) entry which is preliminary data.</text>
</comment>
<organism evidence="2 3">
    <name type="scientific">Rhizoctonia solani</name>
    <dbReference type="NCBI Taxonomy" id="456999"/>
    <lineage>
        <taxon>Eukaryota</taxon>
        <taxon>Fungi</taxon>
        <taxon>Dikarya</taxon>
        <taxon>Basidiomycota</taxon>
        <taxon>Agaricomycotina</taxon>
        <taxon>Agaricomycetes</taxon>
        <taxon>Cantharellales</taxon>
        <taxon>Ceratobasidiaceae</taxon>
        <taxon>Rhizoctonia</taxon>
    </lineage>
</organism>
<evidence type="ECO:0008006" key="4">
    <source>
        <dbReference type="Google" id="ProtNLM"/>
    </source>
</evidence>
<name>A0A8H2XZN4_9AGAM</name>
<dbReference type="EMBL" id="CAJMXA010000618">
    <property type="protein sequence ID" value="CAE6437375.1"/>
    <property type="molecule type" value="Genomic_DNA"/>
</dbReference>
<evidence type="ECO:0000256" key="1">
    <source>
        <dbReference type="SAM" id="SignalP"/>
    </source>
</evidence>
<proteinExistence type="predicted"/>
<dbReference type="AlphaFoldDB" id="A0A8H2XZN4"/>
<evidence type="ECO:0000313" key="2">
    <source>
        <dbReference type="EMBL" id="CAE6437375.1"/>
    </source>
</evidence>
<dbReference type="Proteomes" id="UP000663853">
    <property type="component" value="Unassembled WGS sequence"/>
</dbReference>
<gene>
    <name evidence="2" type="ORF">RDB_LOCUS31963</name>
</gene>
<accession>A0A8H2XZN4</accession>
<feature type="chain" id="PRO_5034541636" description="Transmembrane protein" evidence="1">
    <location>
        <begin position="24"/>
        <end position="196"/>
    </location>
</feature>